<evidence type="ECO:0000256" key="7">
    <source>
        <dbReference type="ARBA" id="ARBA00022833"/>
    </source>
</evidence>
<evidence type="ECO:0000256" key="1">
    <source>
        <dbReference type="ARBA" id="ARBA00001947"/>
    </source>
</evidence>
<dbReference type="OrthoDB" id="414540at2759"/>
<dbReference type="PANTHER" id="PTHR11644:SF2">
    <property type="entry name" value="CYTIDINE DEAMINASE"/>
    <property type="match status" value="1"/>
</dbReference>
<dbReference type="InParanoid" id="A2D7V2"/>
<dbReference type="eggNOG" id="KOG0833">
    <property type="taxonomic scope" value="Eukaryota"/>
</dbReference>
<dbReference type="GO" id="GO:0004126">
    <property type="term" value="F:cytidine deaminase activity"/>
    <property type="evidence" value="ECO:0000318"/>
    <property type="project" value="GO_Central"/>
</dbReference>
<feature type="active site" description="Proton donor" evidence="10">
    <location>
        <position position="62"/>
    </location>
</feature>
<dbReference type="GO" id="GO:0008270">
    <property type="term" value="F:zinc ion binding"/>
    <property type="evidence" value="ECO:0000318"/>
    <property type="project" value="GO_Central"/>
</dbReference>
<evidence type="ECO:0000313" key="15">
    <source>
        <dbReference type="EMBL" id="EAY23385.1"/>
    </source>
</evidence>
<dbReference type="GO" id="GO:0042802">
    <property type="term" value="F:identical protein binding"/>
    <property type="evidence" value="ECO:0007669"/>
    <property type="project" value="UniProtKB-ARBA"/>
</dbReference>
<comment type="function">
    <text evidence="2 13">This enzyme scavenges exogenous and endogenous cytidine and 2'-deoxycytidine for UMP synthesis.</text>
</comment>
<dbReference type="InterPro" id="IPR002125">
    <property type="entry name" value="CMP_dCMP_dom"/>
</dbReference>
<accession>A2D7V2</accession>
<evidence type="ECO:0000313" key="16">
    <source>
        <dbReference type="Proteomes" id="UP000001542"/>
    </source>
</evidence>
<feature type="domain" description="CMP/dCMP-type deaminase" evidence="14">
    <location>
        <begin position="8"/>
        <end position="135"/>
    </location>
</feature>
<dbReference type="GO" id="GO:0072527">
    <property type="term" value="P:pyrimidine-containing compound metabolic process"/>
    <property type="evidence" value="ECO:0007669"/>
    <property type="project" value="UniProtKB-ARBA"/>
</dbReference>
<evidence type="ECO:0000256" key="5">
    <source>
        <dbReference type="ARBA" id="ARBA00022723"/>
    </source>
</evidence>
<dbReference type="PROSITE" id="PS51747">
    <property type="entry name" value="CYT_DCMP_DEAMINASES_2"/>
    <property type="match status" value="1"/>
</dbReference>
<comment type="similarity">
    <text evidence="3 13">Belongs to the cytidine and deoxycytidylate deaminase family.</text>
</comment>
<dbReference type="KEGG" id="tva:5468919"/>
<dbReference type="EMBL" id="DS113178">
    <property type="protein sequence ID" value="EAY23385.1"/>
    <property type="molecule type" value="Genomic_DNA"/>
</dbReference>
<dbReference type="STRING" id="5722.A2D7V2"/>
<dbReference type="FunCoup" id="A2D7V2">
    <property type="interactions" value="498"/>
</dbReference>
<dbReference type="SMR" id="A2D7V2"/>
<keyword evidence="16" id="KW-1185">Reference proteome</keyword>
<organism evidence="15 16">
    <name type="scientific">Trichomonas vaginalis (strain ATCC PRA-98 / G3)</name>
    <dbReference type="NCBI Taxonomy" id="412133"/>
    <lineage>
        <taxon>Eukaryota</taxon>
        <taxon>Metamonada</taxon>
        <taxon>Parabasalia</taxon>
        <taxon>Trichomonadida</taxon>
        <taxon>Trichomonadidae</taxon>
        <taxon>Trichomonas</taxon>
    </lineage>
</organism>
<dbReference type="PANTHER" id="PTHR11644">
    <property type="entry name" value="CYTIDINE DEAMINASE"/>
    <property type="match status" value="1"/>
</dbReference>
<keyword evidence="7 12" id="KW-0862">Zinc</keyword>
<keyword evidence="6 13" id="KW-0378">Hydrolase</keyword>
<dbReference type="Proteomes" id="UP000001542">
    <property type="component" value="Unassembled WGS sequence"/>
</dbReference>
<dbReference type="NCBIfam" id="NF004064">
    <property type="entry name" value="PRK05578.1"/>
    <property type="match status" value="1"/>
</dbReference>
<dbReference type="EC" id="3.5.4.5" evidence="4 13"/>
<evidence type="ECO:0000256" key="4">
    <source>
        <dbReference type="ARBA" id="ARBA00012783"/>
    </source>
</evidence>
<dbReference type="PROSITE" id="PS00903">
    <property type="entry name" value="CYT_DCMP_DEAMINASES_1"/>
    <property type="match status" value="1"/>
</dbReference>
<dbReference type="OMA" id="LTHFTCV"/>
<comment type="cofactor">
    <cofactor evidence="1 12 13">
        <name>Zn(2+)</name>
        <dbReference type="ChEBI" id="CHEBI:29105"/>
    </cofactor>
</comment>
<evidence type="ECO:0000256" key="12">
    <source>
        <dbReference type="PIRSR" id="PIRSR606262-3"/>
    </source>
</evidence>
<dbReference type="GO" id="GO:0005829">
    <property type="term" value="C:cytosol"/>
    <property type="evidence" value="ECO:0000318"/>
    <property type="project" value="GO_Central"/>
</dbReference>
<proteinExistence type="inferred from homology"/>
<evidence type="ECO:0000256" key="6">
    <source>
        <dbReference type="ARBA" id="ARBA00022801"/>
    </source>
</evidence>
<dbReference type="FunFam" id="3.40.140.10:FF:000060">
    <property type="entry name" value="Cytidine deaminase"/>
    <property type="match status" value="1"/>
</dbReference>
<dbReference type="InterPro" id="IPR016193">
    <property type="entry name" value="Cytidine_deaminase-like"/>
</dbReference>
<comment type="catalytic activity">
    <reaction evidence="13">
        <text>2'-deoxycytidine + H2O + H(+) = 2'-deoxyuridine + NH4(+)</text>
        <dbReference type="Rhea" id="RHEA:13433"/>
        <dbReference type="ChEBI" id="CHEBI:15377"/>
        <dbReference type="ChEBI" id="CHEBI:15378"/>
        <dbReference type="ChEBI" id="CHEBI:15698"/>
        <dbReference type="ChEBI" id="CHEBI:16450"/>
        <dbReference type="ChEBI" id="CHEBI:28938"/>
        <dbReference type="EC" id="3.5.4.5"/>
    </reaction>
</comment>
<dbReference type="SUPFAM" id="SSF53927">
    <property type="entry name" value="Cytidine deaminase-like"/>
    <property type="match status" value="1"/>
</dbReference>
<dbReference type="Gene3D" id="3.40.140.10">
    <property type="entry name" value="Cytidine Deaminase, domain 2"/>
    <property type="match status" value="1"/>
</dbReference>
<feature type="binding site" evidence="11">
    <location>
        <begin position="49"/>
        <end position="55"/>
    </location>
    <ligand>
        <name>substrate</name>
    </ligand>
</feature>
<name>A2D7V2_TRIV3</name>
<keyword evidence="5 12" id="KW-0479">Metal-binding</keyword>
<comment type="catalytic activity">
    <reaction evidence="9 13">
        <text>cytidine + H2O + H(+) = uridine + NH4(+)</text>
        <dbReference type="Rhea" id="RHEA:16069"/>
        <dbReference type="ChEBI" id="CHEBI:15377"/>
        <dbReference type="ChEBI" id="CHEBI:15378"/>
        <dbReference type="ChEBI" id="CHEBI:16704"/>
        <dbReference type="ChEBI" id="CHEBI:17562"/>
        <dbReference type="ChEBI" id="CHEBI:28938"/>
        <dbReference type="EC" id="3.5.4.5"/>
    </reaction>
</comment>
<gene>
    <name evidence="15" type="ORF">TVAG_070480</name>
</gene>
<reference evidence="15" key="2">
    <citation type="journal article" date="2007" name="Science">
        <title>Draft genome sequence of the sexually transmitted pathogen Trichomonas vaginalis.</title>
        <authorList>
            <person name="Carlton J.M."/>
            <person name="Hirt R.P."/>
            <person name="Silva J.C."/>
            <person name="Delcher A.L."/>
            <person name="Schatz M."/>
            <person name="Zhao Q."/>
            <person name="Wortman J.R."/>
            <person name="Bidwell S.L."/>
            <person name="Alsmark U.C.M."/>
            <person name="Besteiro S."/>
            <person name="Sicheritz-Ponten T."/>
            <person name="Noel C.J."/>
            <person name="Dacks J.B."/>
            <person name="Foster P.G."/>
            <person name="Simillion C."/>
            <person name="Van de Peer Y."/>
            <person name="Miranda-Saavedra D."/>
            <person name="Barton G.J."/>
            <person name="Westrop G.D."/>
            <person name="Mueller S."/>
            <person name="Dessi D."/>
            <person name="Fiori P.L."/>
            <person name="Ren Q."/>
            <person name="Paulsen I."/>
            <person name="Zhang H."/>
            <person name="Bastida-Corcuera F.D."/>
            <person name="Simoes-Barbosa A."/>
            <person name="Brown M.T."/>
            <person name="Hayes R.D."/>
            <person name="Mukherjee M."/>
            <person name="Okumura C.Y."/>
            <person name="Schneider R."/>
            <person name="Smith A.J."/>
            <person name="Vanacova S."/>
            <person name="Villalvazo M."/>
            <person name="Haas B.J."/>
            <person name="Pertea M."/>
            <person name="Feldblyum T.V."/>
            <person name="Utterback T.R."/>
            <person name="Shu C.L."/>
            <person name="Osoegawa K."/>
            <person name="de Jong P.J."/>
            <person name="Hrdy I."/>
            <person name="Horvathova L."/>
            <person name="Zubacova Z."/>
            <person name="Dolezal P."/>
            <person name="Malik S.B."/>
            <person name="Logsdon J.M. Jr."/>
            <person name="Henze K."/>
            <person name="Gupta A."/>
            <person name="Wang C.C."/>
            <person name="Dunne R.L."/>
            <person name="Upcroft J.A."/>
            <person name="Upcroft P."/>
            <person name="White O."/>
            <person name="Salzberg S.L."/>
            <person name="Tang P."/>
            <person name="Chiu C.-H."/>
            <person name="Lee Y.-S."/>
            <person name="Embley T.M."/>
            <person name="Coombs G.H."/>
            <person name="Mottram J.C."/>
            <person name="Tachezy J."/>
            <person name="Fraser-Liggett C.M."/>
            <person name="Johnson P.J."/>
        </authorList>
    </citation>
    <scope>NUCLEOTIDE SEQUENCE [LARGE SCALE GENOMIC DNA]</scope>
    <source>
        <strain evidence="15">G3</strain>
    </source>
</reference>
<dbReference type="NCBIfam" id="TIGR01354">
    <property type="entry name" value="cyt_deam_tetra"/>
    <property type="match status" value="1"/>
</dbReference>
<dbReference type="VEuPathDB" id="TrichDB:TVAGG3_1045000"/>
<evidence type="ECO:0000256" key="11">
    <source>
        <dbReference type="PIRSR" id="PIRSR606262-2"/>
    </source>
</evidence>
<dbReference type="GO" id="GO:0055086">
    <property type="term" value="P:nucleobase-containing small molecule metabolic process"/>
    <property type="evidence" value="ECO:0007669"/>
    <property type="project" value="UniProtKB-ARBA"/>
</dbReference>
<sequence>MAYHTSDEDIKRLFEVASAKKVNSYSPYSHFRVSAALLCRDGSIINGVNVENCSYPNGCCAERSAIYSAISQGYKDFVAILITSDMKDDFIYPCGMCRQVIAEWGNLEVISTKADGKEIKRYHISDLLPEASTPADLTK</sequence>
<evidence type="ECO:0000259" key="14">
    <source>
        <dbReference type="PROSITE" id="PS51747"/>
    </source>
</evidence>
<evidence type="ECO:0000256" key="10">
    <source>
        <dbReference type="PIRSR" id="PIRSR606262-1"/>
    </source>
</evidence>
<feature type="binding site" evidence="12">
    <location>
        <position position="60"/>
    </location>
    <ligand>
        <name>Zn(2+)</name>
        <dbReference type="ChEBI" id="CHEBI:29105"/>
        <note>catalytic</note>
    </ligand>
</feature>
<dbReference type="InterPro" id="IPR050202">
    <property type="entry name" value="Cyt/Deoxycyt_deaminase"/>
</dbReference>
<dbReference type="VEuPathDB" id="TrichDB:TVAG_070480"/>
<dbReference type="Pfam" id="PF00383">
    <property type="entry name" value="dCMP_cyt_deam_1"/>
    <property type="match status" value="1"/>
</dbReference>
<feature type="binding site" evidence="12">
    <location>
        <position position="97"/>
    </location>
    <ligand>
        <name>Zn(2+)</name>
        <dbReference type="ChEBI" id="CHEBI:29105"/>
        <note>catalytic</note>
    </ligand>
</feature>
<protein>
    <recommendedName>
        <fullName evidence="4 13">Cytidine deaminase</fullName>
        <ecNumber evidence="4 13">3.5.4.5</ecNumber>
    </recommendedName>
    <alternativeName>
        <fullName evidence="8 13">Cytidine aminohydrolase</fullName>
    </alternativeName>
</protein>
<dbReference type="AlphaFoldDB" id="A2D7V2"/>
<dbReference type="InterPro" id="IPR006262">
    <property type="entry name" value="Cyt_deam_tetra"/>
</dbReference>
<evidence type="ECO:0000256" key="13">
    <source>
        <dbReference type="RuleBase" id="RU364006"/>
    </source>
</evidence>
<evidence type="ECO:0000256" key="3">
    <source>
        <dbReference type="ARBA" id="ARBA00006576"/>
    </source>
</evidence>
<dbReference type="RefSeq" id="XP_001584371.1">
    <property type="nucleotide sequence ID" value="XM_001584321.1"/>
</dbReference>
<dbReference type="InterPro" id="IPR016192">
    <property type="entry name" value="APOBEC/CMP_deaminase_Zn-bd"/>
</dbReference>
<dbReference type="CDD" id="cd01283">
    <property type="entry name" value="cytidine_deaminase"/>
    <property type="match status" value="1"/>
</dbReference>
<feature type="binding site" evidence="12">
    <location>
        <position position="94"/>
    </location>
    <ligand>
        <name>Zn(2+)</name>
        <dbReference type="ChEBI" id="CHEBI:29105"/>
        <note>catalytic</note>
    </ligand>
</feature>
<reference evidence="15" key="1">
    <citation type="submission" date="2006-10" db="EMBL/GenBank/DDBJ databases">
        <authorList>
            <person name="Amadeo P."/>
            <person name="Zhao Q."/>
            <person name="Wortman J."/>
            <person name="Fraser-Liggett C."/>
            <person name="Carlton J."/>
        </authorList>
    </citation>
    <scope>NUCLEOTIDE SEQUENCE</scope>
    <source>
        <strain evidence="15">G3</strain>
    </source>
</reference>
<evidence type="ECO:0000256" key="2">
    <source>
        <dbReference type="ARBA" id="ARBA00003949"/>
    </source>
</evidence>
<evidence type="ECO:0000256" key="9">
    <source>
        <dbReference type="ARBA" id="ARBA00049558"/>
    </source>
</evidence>
<evidence type="ECO:0000256" key="8">
    <source>
        <dbReference type="ARBA" id="ARBA00032005"/>
    </source>
</evidence>